<dbReference type="Proteomes" id="UP001150941">
    <property type="component" value="Unassembled WGS sequence"/>
</dbReference>
<feature type="signal peptide" evidence="1">
    <location>
        <begin position="1"/>
        <end position="23"/>
    </location>
</feature>
<feature type="chain" id="PRO_5040874648" evidence="1">
    <location>
        <begin position="24"/>
        <end position="177"/>
    </location>
</feature>
<organism evidence="2 3">
    <name type="scientific">Penicillium chermesinum</name>
    <dbReference type="NCBI Taxonomy" id="63820"/>
    <lineage>
        <taxon>Eukaryota</taxon>
        <taxon>Fungi</taxon>
        <taxon>Dikarya</taxon>
        <taxon>Ascomycota</taxon>
        <taxon>Pezizomycotina</taxon>
        <taxon>Eurotiomycetes</taxon>
        <taxon>Eurotiomycetidae</taxon>
        <taxon>Eurotiales</taxon>
        <taxon>Aspergillaceae</taxon>
        <taxon>Penicillium</taxon>
    </lineage>
</organism>
<evidence type="ECO:0000313" key="2">
    <source>
        <dbReference type="EMBL" id="KAJ5239785.1"/>
    </source>
</evidence>
<gene>
    <name evidence="2" type="ORF">N7468_004404</name>
</gene>
<evidence type="ECO:0000256" key="1">
    <source>
        <dbReference type="SAM" id="SignalP"/>
    </source>
</evidence>
<dbReference type="GO" id="GO:0072330">
    <property type="term" value="P:monocarboxylic acid biosynthetic process"/>
    <property type="evidence" value="ECO:0007669"/>
    <property type="project" value="UniProtKB-ARBA"/>
</dbReference>
<protein>
    <submittedName>
        <fullName evidence="2">Uncharacterized protein</fullName>
    </submittedName>
</protein>
<dbReference type="RefSeq" id="XP_058332704.1">
    <property type="nucleotide sequence ID" value="XM_058473701.1"/>
</dbReference>
<name>A0A9W9TSI7_9EURO</name>
<sequence length="177" mass="20464">MPYHCFVCSVLALQLWRPPGLYAIDKWIEGNLLTNPQDSAVELRQVLVNQAFEAFRQGVQPAVLDAQLLTSNWGVKFEDENYYKAKIWYGTKDRNASVELVMYMAARLPHCTLREFLGGTHFLLQRYLEEVLLELISKERPGPKIRKNSPIFDVRPVETSELGIVPQAWWSERNVNL</sequence>
<reference evidence="2" key="1">
    <citation type="submission" date="2022-11" db="EMBL/GenBank/DDBJ databases">
        <authorList>
            <person name="Petersen C."/>
        </authorList>
    </citation>
    <scope>NUCLEOTIDE SEQUENCE</scope>
    <source>
        <strain evidence="2">IBT 19713</strain>
    </source>
</reference>
<keyword evidence="3" id="KW-1185">Reference proteome</keyword>
<evidence type="ECO:0000313" key="3">
    <source>
        <dbReference type="Proteomes" id="UP001150941"/>
    </source>
</evidence>
<dbReference type="OrthoDB" id="294702at2759"/>
<dbReference type="GeneID" id="83201004"/>
<proteinExistence type="predicted"/>
<dbReference type="Gene3D" id="3.40.50.1820">
    <property type="entry name" value="alpha/beta hydrolase"/>
    <property type="match status" value="1"/>
</dbReference>
<accession>A0A9W9TSI7</accession>
<dbReference type="EMBL" id="JAPQKS010000003">
    <property type="protein sequence ID" value="KAJ5239785.1"/>
    <property type="molecule type" value="Genomic_DNA"/>
</dbReference>
<comment type="caution">
    <text evidence="2">The sequence shown here is derived from an EMBL/GenBank/DDBJ whole genome shotgun (WGS) entry which is preliminary data.</text>
</comment>
<dbReference type="SUPFAM" id="SSF53474">
    <property type="entry name" value="alpha/beta-Hydrolases"/>
    <property type="match status" value="1"/>
</dbReference>
<dbReference type="AlphaFoldDB" id="A0A9W9TSI7"/>
<keyword evidence="1" id="KW-0732">Signal</keyword>
<dbReference type="InterPro" id="IPR029058">
    <property type="entry name" value="AB_hydrolase_fold"/>
</dbReference>
<dbReference type="GO" id="GO:0017000">
    <property type="term" value="P:antibiotic biosynthetic process"/>
    <property type="evidence" value="ECO:0007669"/>
    <property type="project" value="UniProtKB-ARBA"/>
</dbReference>
<reference evidence="2" key="2">
    <citation type="journal article" date="2023" name="IMA Fungus">
        <title>Comparative genomic study of the Penicillium genus elucidates a diverse pangenome and 15 lateral gene transfer events.</title>
        <authorList>
            <person name="Petersen C."/>
            <person name="Sorensen T."/>
            <person name="Nielsen M.R."/>
            <person name="Sondergaard T.E."/>
            <person name="Sorensen J.L."/>
            <person name="Fitzpatrick D.A."/>
            <person name="Frisvad J.C."/>
            <person name="Nielsen K.L."/>
        </authorList>
    </citation>
    <scope>NUCLEOTIDE SEQUENCE</scope>
    <source>
        <strain evidence="2">IBT 19713</strain>
    </source>
</reference>